<feature type="signal peptide" evidence="1">
    <location>
        <begin position="1"/>
        <end position="18"/>
    </location>
</feature>
<proteinExistence type="predicted"/>
<dbReference type="PROSITE" id="PS51257">
    <property type="entry name" value="PROKAR_LIPOPROTEIN"/>
    <property type="match status" value="1"/>
</dbReference>
<evidence type="ECO:0000259" key="2">
    <source>
        <dbReference type="Pfam" id="PF04155"/>
    </source>
</evidence>
<protein>
    <submittedName>
        <fullName evidence="4">Ground-like domain-containing protein</fullName>
    </submittedName>
</protein>
<dbReference type="InterPro" id="IPR007284">
    <property type="entry name" value="Ground-like_dom"/>
</dbReference>
<organism evidence="3 4">
    <name type="scientific">Meloidogyne hapla</name>
    <name type="common">Root-knot nematode worm</name>
    <dbReference type="NCBI Taxonomy" id="6305"/>
    <lineage>
        <taxon>Eukaryota</taxon>
        <taxon>Metazoa</taxon>
        <taxon>Ecdysozoa</taxon>
        <taxon>Nematoda</taxon>
        <taxon>Chromadorea</taxon>
        <taxon>Rhabditida</taxon>
        <taxon>Tylenchina</taxon>
        <taxon>Tylenchomorpha</taxon>
        <taxon>Tylenchoidea</taxon>
        <taxon>Meloidogynidae</taxon>
        <taxon>Meloidogyninae</taxon>
        <taxon>Meloidogyne</taxon>
    </lineage>
</organism>
<dbReference type="Pfam" id="PF04155">
    <property type="entry name" value="Ground-like"/>
    <property type="match status" value="1"/>
</dbReference>
<keyword evidence="1" id="KW-0732">Signal</keyword>
<dbReference type="Proteomes" id="UP000095281">
    <property type="component" value="Unplaced"/>
</dbReference>
<keyword evidence="3" id="KW-1185">Reference proteome</keyword>
<accession>A0A1I8BHR5</accession>
<feature type="chain" id="PRO_5009315842" evidence="1">
    <location>
        <begin position="19"/>
        <end position="253"/>
    </location>
</feature>
<feature type="domain" description="Ground-like" evidence="2">
    <location>
        <begin position="160"/>
        <end position="231"/>
    </location>
</feature>
<evidence type="ECO:0000313" key="4">
    <source>
        <dbReference type="WBParaSite" id="MhA1_Contig2360.frz3.gene4"/>
    </source>
</evidence>
<sequence>MLFKYYFIFSFLFVLINGQGLFGGCGIRPPFQLPQLQLPCPTPIAPIPCPPPHPPPQCPPTFCPPPIVCPPPLPPLPCPPPLPPPPPCPLPSPCACPQLGGIGGIGGSYIGGPQIGYPLGGYPSNDCCCQCSTPCRYMGRVRTHGSQIFSAPTEDQKDDDPTCNSRKLRIAIQENIIGDDPNTSKRAIQKIAEEKLFAKINVICAKGEFSYIAYTDTFCQSSFGNVTCYAYRSIGLELTENIKTTTISDVDLI</sequence>
<reference evidence="4" key="1">
    <citation type="submission" date="2016-11" db="UniProtKB">
        <authorList>
            <consortium name="WormBaseParasite"/>
        </authorList>
    </citation>
    <scope>IDENTIFICATION</scope>
</reference>
<dbReference type="WBParaSite" id="MhA1_Contig2360.frz3.gene4">
    <property type="protein sequence ID" value="MhA1_Contig2360.frz3.gene4"/>
    <property type="gene ID" value="MhA1_Contig2360.frz3.gene4"/>
</dbReference>
<name>A0A1I8BHR5_MELHA</name>
<dbReference type="OMA" id="RCKPCIP"/>
<dbReference type="AlphaFoldDB" id="A0A1I8BHR5"/>
<evidence type="ECO:0000256" key="1">
    <source>
        <dbReference type="SAM" id="SignalP"/>
    </source>
</evidence>
<evidence type="ECO:0000313" key="3">
    <source>
        <dbReference type="Proteomes" id="UP000095281"/>
    </source>
</evidence>